<dbReference type="Gene3D" id="3.30.390.10">
    <property type="entry name" value="Enolase-like, N-terminal domain"/>
    <property type="match status" value="1"/>
</dbReference>
<keyword evidence="4 8" id="KW-0456">Lyase</keyword>
<protein>
    <recommendedName>
        <fullName evidence="5 6">o-succinylbenzoate synthase</fullName>
        <ecNumber evidence="5 6">4.2.1.113</ecNumber>
    </recommendedName>
</protein>
<dbReference type="InterPro" id="IPR036849">
    <property type="entry name" value="Enolase-like_C_sf"/>
</dbReference>
<dbReference type="PANTHER" id="PTHR48073:SF5">
    <property type="entry name" value="O-SUCCINYLBENZOATE SYNTHASE"/>
    <property type="match status" value="1"/>
</dbReference>
<dbReference type="CDD" id="cd03317">
    <property type="entry name" value="NAAAR"/>
    <property type="match status" value="1"/>
</dbReference>
<organism evidence="8 9">
    <name type="scientific">Nakamurella alba</name>
    <dbReference type="NCBI Taxonomy" id="2665158"/>
    <lineage>
        <taxon>Bacteria</taxon>
        <taxon>Bacillati</taxon>
        <taxon>Actinomycetota</taxon>
        <taxon>Actinomycetes</taxon>
        <taxon>Nakamurellales</taxon>
        <taxon>Nakamurellaceae</taxon>
        <taxon>Nakamurella</taxon>
    </lineage>
</organism>
<evidence type="ECO:0000256" key="6">
    <source>
        <dbReference type="NCBIfam" id="TIGR01928"/>
    </source>
</evidence>
<dbReference type="Proteomes" id="UP000460221">
    <property type="component" value="Unassembled WGS sequence"/>
</dbReference>
<comment type="caution">
    <text evidence="8">The sequence shown here is derived from an EMBL/GenBank/DDBJ whole genome shotgun (WGS) entry which is preliminary data.</text>
</comment>
<accession>A0A7K1FME5</accession>
<dbReference type="Pfam" id="PF13378">
    <property type="entry name" value="MR_MLE_C"/>
    <property type="match status" value="1"/>
</dbReference>
<dbReference type="SMART" id="SM00922">
    <property type="entry name" value="MR_MLE"/>
    <property type="match status" value="1"/>
</dbReference>
<keyword evidence="2" id="KW-0479">Metal-binding</keyword>
<gene>
    <name evidence="8" type="primary">menC</name>
    <name evidence="8" type="ORF">GIS00_11080</name>
</gene>
<dbReference type="GO" id="GO:0046872">
    <property type="term" value="F:metal ion binding"/>
    <property type="evidence" value="ECO:0007669"/>
    <property type="project" value="UniProtKB-KW"/>
</dbReference>
<dbReference type="GO" id="GO:0043748">
    <property type="term" value="F:O-succinylbenzoate synthase activity"/>
    <property type="evidence" value="ECO:0007669"/>
    <property type="project" value="UniProtKB-EC"/>
</dbReference>
<evidence type="ECO:0000313" key="9">
    <source>
        <dbReference type="Proteomes" id="UP000460221"/>
    </source>
</evidence>
<evidence type="ECO:0000259" key="7">
    <source>
        <dbReference type="SMART" id="SM00922"/>
    </source>
</evidence>
<dbReference type="InterPro" id="IPR013341">
    <property type="entry name" value="Mandelate_racemase_N_dom"/>
</dbReference>
<evidence type="ECO:0000256" key="1">
    <source>
        <dbReference type="ARBA" id="ARBA00001968"/>
    </source>
</evidence>
<dbReference type="UniPathway" id="UPA01057">
    <property type="reaction ID" value="UER00165"/>
</dbReference>
<keyword evidence="9" id="KW-1185">Reference proteome</keyword>
<dbReference type="GO" id="GO:0009234">
    <property type="term" value="P:menaquinone biosynthetic process"/>
    <property type="evidence" value="ECO:0007669"/>
    <property type="project" value="UniProtKB-UniRule"/>
</dbReference>
<dbReference type="RefSeq" id="WP_154768502.1">
    <property type="nucleotide sequence ID" value="NZ_WLYK01000003.1"/>
</dbReference>
<dbReference type="AlphaFoldDB" id="A0A7K1FME5"/>
<dbReference type="SFLD" id="SFLDF00009">
    <property type="entry name" value="o-succinylbenzoate_synthase"/>
    <property type="match status" value="1"/>
</dbReference>
<sequence>MRITGAQLRIVEMPLRSPFTTSFGTEDDKIALLIRIDAVVDTPAGPVESTGWGECVAMDAPVYSAEYVAGAVEVTRRFLLPKLLAAGSSLTAQRVSGLLEPVVGHPMAKAALEMAVLDAELRARGISFAEHLGAEHDRVPSGVSVGIQDSIPQLLEVVGDYLDQGYVRIKLKIRPGWDVDAVAAVRERFGDDIPLQVDANAAYTLADAAQLRRLDAFGLLLIEQPMPEDDLRQHAQLARLVSTPICLDESVVSARAAADAISMGACRVINIKPGRVGGYLEARRIHDLARAHGIAVWCGGMLETGLGRAANAALAALPGFSLPGDISASDRFYAQDITTPFVIEDGHVAVPSGPGLGVTPNPEILESVTTWKDDLPVT</sequence>
<dbReference type="GO" id="GO:0016854">
    <property type="term" value="F:racemase and epimerase activity"/>
    <property type="evidence" value="ECO:0007669"/>
    <property type="project" value="UniProtKB-ARBA"/>
</dbReference>
<evidence type="ECO:0000256" key="4">
    <source>
        <dbReference type="ARBA" id="ARBA00023239"/>
    </source>
</evidence>
<dbReference type="SUPFAM" id="SSF51604">
    <property type="entry name" value="Enolase C-terminal domain-like"/>
    <property type="match status" value="1"/>
</dbReference>
<evidence type="ECO:0000313" key="8">
    <source>
        <dbReference type="EMBL" id="MTD14489.1"/>
    </source>
</evidence>
<name>A0A7K1FME5_9ACTN</name>
<feature type="domain" description="Mandelate racemase/muconate lactonizing enzyme C-terminal" evidence="7">
    <location>
        <begin position="151"/>
        <end position="244"/>
    </location>
</feature>
<dbReference type="InterPro" id="IPR029017">
    <property type="entry name" value="Enolase-like_N"/>
</dbReference>
<dbReference type="Pfam" id="PF02746">
    <property type="entry name" value="MR_MLE_N"/>
    <property type="match status" value="1"/>
</dbReference>
<dbReference type="UniPathway" id="UPA00079"/>
<proteinExistence type="predicted"/>
<evidence type="ECO:0000256" key="3">
    <source>
        <dbReference type="ARBA" id="ARBA00022842"/>
    </source>
</evidence>
<comment type="cofactor">
    <cofactor evidence="1">
        <name>a divalent metal cation</name>
        <dbReference type="ChEBI" id="CHEBI:60240"/>
    </cofactor>
</comment>
<dbReference type="NCBIfam" id="TIGR01928">
    <property type="entry name" value="menC_lowGC_arch"/>
    <property type="match status" value="1"/>
</dbReference>
<evidence type="ECO:0000256" key="5">
    <source>
        <dbReference type="ARBA" id="ARBA00029491"/>
    </source>
</evidence>
<dbReference type="InterPro" id="IPR029065">
    <property type="entry name" value="Enolase_C-like"/>
</dbReference>
<dbReference type="EC" id="4.2.1.113" evidence="5 6"/>
<reference evidence="8 9" key="1">
    <citation type="submission" date="2019-11" db="EMBL/GenBank/DDBJ databases">
        <authorList>
            <person name="Jiang L.-Q."/>
        </authorList>
    </citation>
    <scope>NUCLEOTIDE SEQUENCE [LARGE SCALE GENOMIC DNA]</scope>
    <source>
        <strain evidence="8 9">YIM 132087</strain>
    </source>
</reference>
<dbReference type="SFLD" id="SFLDG00180">
    <property type="entry name" value="muconate_cycloisomerase"/>
    <property type="match status" value="1"/>
</dbReference>
<dbReference type="InterPro" id="IPR013342">
    <property type="entry name" value="Mandelate_racemase_C"/>
</dbReference>
<dbReference type="InterPro" id="IPR010197">
    <property type="entry name" value="OSBS/NAAAR"/>
</dbReference>
<dbReference type="SFLD" id="SFLDS00001">
    <property type="entry name" value="Enolase"/>
    <property type="match status" value="1"/>
</dbReference>
<dbReference type="SUPFAM" id="SSF54826">
    <property type="entry name" value="Enolase N-terminal domain-like"/>
    <property type="match status" value="1"/>
</dbReference>
<dbReference type="PANTHER" id="PTHR48073">
    <property type="entry name" value="O-SUCCINYLBENZOATE SYNTHASE-RELATED"/>
    <property type="match status" value="1"/>
</dbReference>
<dbReference type="Gene3D" id="3.20.20.120">
    <property type="entry name" value="Enolase-like C-terminal domain"/>
    <property type="match status" value="1"/>
</dbReference>
<evidence type="ECO:0000256" key="2">
    <source>
        <dbReference type="ARBA" id="ARBA00022723"/>
    </source>
</evidence>
<dbReference type="EMBL" id="WLYK01000003">
    <property type="protein sequence ID" value="MTD14489.1"/>
    <property type="molecule type" value="Genomic_DNA"/>
</dbReference>
<keyword evidence="3" id="KW-0460">Magnesium</keyword>